<comment type="caution">
    <text evidence="5">The sequence shown here is derived from an EMBL/GenBank/DDBJ whole genome shotgun (WGS) entry which is preliminary data.</text>
</comment>
<evidence type="ECO:0000259" key="4">
    <source>
        <dbReference type="PROSITE" id="PS50949"/>
    </source>
</evidence>
<dbReference type="EMBL" id="QFPP01000051">
    <property type="protein sequence ID" value="PZQ76490.1"/>
    <property type="molecule type" value="Genomic_DNA"/>
</dbReference>
<dbReference type="InterPro" id="IPR036390">
    <property type="entry name" value="WH_DNA-bd_sf"/>
</dbReference>
<gene>
    <name evidence="5" type="ORF">DI563_06950</name>
</gene>
<evidence type="ECO:0000256" key="2">
    <source>
        <dbReference type="ARBA" id="ARBA00023125"/>
    </source>
</evidence>
<dbReference type="GO" id="GO:0003677">
    <property type="term" value="F:DNA binding"/>
    <property type="evidence" value="ECO:0007669"/>
    <property type="project" value="UniProtKB-KW"/>
</dbReference>
<dbReference type="GO" id="GO:0003700">
    <property type="term" value="F:DNA-binding transcription factor activity"/>
    <property type="evidence" value="ECO:0007669"/>
    <property type="project" value="InterPro"/>
</dbReference>
<dbReference type="Gene3D" id="1.10.10.10">
    <property type="entry name" value="Winged helix-like DNA-binding domain superfamily/Winged helix DNA-binding domain"/>
    <property type="match status" value="1"/>
</dbReference>
<dbReference type="Pfam" id="PF00392">
    <property type="entry name" value="GntR"/>
    <property type="match status" value="1"/>
</dbReference>
<evidence type="ECO:0000256" key="1">
    <source>
        <dbReference type="ARBA" id="ARBA00023015"/>
    </source>
</evidence>
<dbReference type="SUPFAM" id="SSF46785">
    <property type="entry name" value="Winged helix' DNA-binding domain"/>
    <property type="match status" value="1"/>
</dbReference>
<name>A0A2W5SNT8_VARPD</name>
<dbReference type="SMART" id="SM00345">
    <property type="entry name" value="HTH_GNTR"/>
    <property type="match status" value="1"/>
</dbReference>
<accession>A0A2W5SNT8</accession>
<dbReference type="Gene3D" id="1.20.120.530">
    <property type="entry name" value="GntR ligand-binding domain-like"/>
    <property type="match status" value="1"/>
</dbReference>
<protein>
    <submittedName>
        <fullName evidence="5">GntR family transcriptional regulator</fullName>
    </submittedName>
</protein>
<sequence>MKKTATVDTDVMKSAVVAQRRGTEQDGAAATTLMQDAYRQLEEMIVTAQLAPGEMVSEAILSRRIGIGTTPTREALHRLSREYLVQIMPRRGVVVTPMDVGLQFQVLETRREVDRLIARSAAQRATAAERQSIAALAKAIEDTVAHSDVRAFLRLDAQRSRCVASSARNSVAADIATTLHSVSRRFWFCHLRDDQQLLDTARLHLAVAKAVVLGDAEAAGEASDELIDYMLAFAKATLPGASNPGR</sequence>
<dbReference type="AlphaFoldDB" id="A0A2W5SNT8"/>
<evidence type="ECO:0000313" key="5">
    <source>
        <dbReference type="EMBL" id="PZQ76490.1"/>
    </source>
</evidence>
<keyword evidence="3" id="KW-0804">Transcription</keyword>
<reference evidence="5 6" key="1">
    <citation type="submission" date="2017-08" db="EMBL/GenBank/DDBJ databases">
        <title>Infants hospitalized years apart are colonized by the same room-sourced microbial strains.</title>
        <authorList>
            <person name="Brooks B."/>
            <person name="Olm M.R."/>
            <person name="Firek B.A."/>
            <person name="Baker R."/>
            <person name="Thomas B.C."/>
            <person name="Morowitz M.J."/>
            <person name="Banfield J.F."/>
        </authorList>
    </citation>
    <scope>NUCLEOTIDE SEQUENCE [LARGE SCALE GENOMIC DNA]</scope>
    <source>
        <strain evidence="5">S2_005_003_R2_41</strain>
    </source>
</reference>
<proteinExistence type="predicted"/>
<feature type="domain" description="HTH gntR-type" evidence="4">
    <location>
        <begin position="31"/>
        <end position="98"/>
    </location>
</feature>
<organism evidence="5 6">
    <name type="scientific">Variovorax paradoxus</name>
    <dbReference type="NCBI Taxonomy" id="34073"/>
    <lineage>
        <taxon>Bacteria</taxon>
        <taxon>Pseudomonadati</taxon>
        <taxon>Pseudomonadota</taxon>
        <taxon>Betaproteobacteria</taxon>
        <taxon>Burkholderiales</taxon>
        <taxon>Comamonadaceae</taxon>
        <taxon>Variovorax</taxon>
    </lineage>
</organism>
<dbReference type="PANTHER" id="PTHR43537">
    <property type="entry name" value="TRANSCRIPTIONAL REGULATOR, GNTR FAMILY"/>
    <property type="match status" value="1"/>
</dbReference>
<dbReference type="PROSITE" id="PS50949">
    <property type="entry name" value="HTH_GNTR"/>
    <property type="match status" value="1"/>
</dbReference>
<keyword evidence="1" id="KW-0805">Transcription regulation</keyword>
<dbReference type="SMART" id="SM00895">
    <property type="entry name" value="FCD"/>
    <property type="match status" value="1"/>
</dbReference>
<dbReference type="PANTHER" id="PTHR43537:SF45">
    <property type="entry name" value="GNTR FAMILY REGULATORY PROTEIN"/>
    <property type="match status" value="1"/>
</dbReference>
<dbReference type="InterPro" id="IPR011711">
    <property type="entry name" value="GntR_C"/>
</dbReference>
<dbReference type="Proteomes" id="UP000249135">
    <property type="component" value="Unassembled WGS sequence"/>
</dbReference>
<dbReference type="InterPro" id="IPR036388">
    <property type="entry name" value="WH-like_DNA-bd_sf"/>
</dbReference>
<dbReference type="Pfam" id="PF07729">
    <property type="entry name" value="FCD"/>
    <property type="match status" value="1"/>
</dbReference>
<keyword evidence="2" id="KW-0238">DNA-binding</keyword>
<dbReference type="SUPFAM" id="SSF48008">
    <property type="entry name" value="GntR ligand-binding domain-like"/>
    <property type="match status" value="1"/>
</dbReference>
<evidence type="ECO:0000313" key="6">
    <source>
        <dbReference type="Proteomes" id="UP000249135"/>
    </source>
</evidence>
<evidence type="ECO:0000256" key="3">
    <source>
        <dbReference type="ARBA" id="ARBA00023163"/>
    </source>
</evidence>
<dbReference type="InterPro" id="IPR000524">
    <property type="entry name" value="Tscrpt_reg_HTH_GntR"/>
</dbReference>
<dbReference type="InterPro" id="IPR008920">
    <property type="entry name" value="TF_FadR/GntR_C"/>
</dbReference>